<gene>
    <name evidence="5" type="ORF">UFOPK2334_01550</name>
    <name evidence="4" type="ORF">UFOPK4179_01235</name>
    <name evidence="6" type="ORF">UFOPK4293_00759</name>
</gene>
<dbReference type="GO" id="GO:0009318">
    <property type="term" value="C:exodeoxyribonuclease VII complex"/>
    <property type="evidence" value="ECO:0007669"/>
    <property type="project" value="InterPro"/>
</dbReference>
<dbReference type="SUPFAM" id="SSF116842">
    <property type="entry name" value="XseB-like"/>
    <property type="match status" value="1"/>
</dbReference>
<evidence type="ECO:0000313" key="4">
    <source>
        <dbReference type="EMBL" id="CAB4368434.1"/>
    </source>
</evidence>
<accession>A0A6J7T6U8</accession>
<protein>
    <submittedName>
        <fullName evidence="6">Unannotated protein</fullName>
    </submittedName>
</protein>
<evidence type="ECO:0000313" key="5">
    <source>
        <dbReference type="EMBL" id="CAB4687731.1"/>
    </source>
</evidence>
<organism evidence="6">
    <name type="scientific">freshwater metagenome</name>
    <dbReference type="NCBI Taxonomy" id="449393"/>
    <lineage>
        <taxon>unclassified sequences</taxon>
        <taxon>metagenomes</taxon>
        <taxon>ecological metagenomes</taxon>
    </lineage>
</organism>
<dbReference type="EMBL" id="CAETWZ010000155">
    <property type="protein sequence ID" value="CAB4368434.1"/>
    <property type="molecule type" value="Genomic_DNA"/>
</dbReference>
<name>A0A6J7T6U8_9ZZZZ</name>
<dbReference type="AlphaFoldDB" id="A0A6J7T6U8"/>
<reference evidence="6" key="1">
    <citation type="submission" date="2020-05" db="EMBL/GenBank/DDBJ databases">
        <authorList>
            <person name="Chiriac C."/>
            <person name="Salcher M."/>
            <person name="Ghai R."/>
            <person name="Kavagutti S V."/>
        </authorList>
    </citation>
    <scope>NUCLEOTIDE SEQUENCE</scope>
</reference>
<proteinExistence type="predicted"/>
<dbReference type="Gene3D" id="1.10.287.1040">
    <property type="entry name" value="Exonuclease VII, small subunit"/>
    <property type="match status" value="1"/>
</dbReference>
<dbReference type="InterPro" id="IPR037004">
    <property type="entry name" value="Exonuc_VII_ssu_sf"/>
</dbReference>
<evidence type="ECO:0000256" key="1">
    <source>
        <dbReference type="ARBA" id="ARBA00022490"/>
    </source>
</evidence>
<dbReference type="InterPro" id="IPR003761">
    <property type="entry name" value="Exonuc_VII_S"/>
</dbReference>
<sequence length="84" mass="9247">MAAKKTTQAAPAGYAEAMTEIESILSQLDSNSIDVDVLATKVERASFLITWCNERITAAQLTVDTLVADIEFEESDFDDEDEDE</sequence>
<dbReference type="GO" id="GO:0008855">
    <property type="term" value="F:exodeoxyribonuclease VII activity"/>
    <property type="evidence" value="ECO:0007669"/>
    <property type="project" value="InterPro"/>
</dbReference>
<keyword evidence="2" id="KW-0540">Nuclease</keyword>
<evidence type="ECO:0000256" key="2">
    <source>
        <dbReference type="ARBA" id="ARBA00022722"/>
    </source>
</evidence>
<keyword evidence="3" id="KW-0378">Hydrolase</keyword>
<dbReference type="NCBIfam" id="TIGR01280">
    <property type="entry name" value="xseB"/>
    <property type="match status" value="1"/>
</dbReference>
<keyword evidence="1" id="KW-0963">Cytoplasm</keyword>
<evidence type="ECO:0000256" key="3">
    <source>
        <dbReference type="ARBA" id="ARBA00022801"/>
    </source>
</evidence>
<evidence type="ECO:0000313" key="6">
    <source>
        <dbReference type="EMBL" id="CAB5049123.1"/>
    </source>
</evidence>
<dbReference type="Pfam" id="PF02609">
    <property type="entry name" value="Exonuc_VII_S"/>
    <property type="match status" value="1"/>
</dbReference>
<dbReference type="GO" id="GO:0006308">
    <property type="term" value="P:DNA catabolic process"/>
    <property type="evidence" value="ECO:0007669"/>
    <property type="project" value="InterPro"/>
</dbReference>
<dbReference type="EMBL" id="CAEZXA010000196">
    <property type="protein sequence ID" value="CAB4687731.1"/>
    <property type="molecule type" value="Genomic_DNA"/>
</dbReference>
<dbReference type="EMBL" id="CAFBQH010000038">
    <property type="protein sequence ID" value="CAB5049123.1"/>
    <property type="molecule type" value="Genomic_DNA"/>
</dbReference>